<dbReference type="GO" id="GO:0016740">
    <property type="term" value="F:transferase activity"/>
    <property type="evidence" value="ECO:0007669"/>
    <property type="project" value="UniProtKB-KW"/>
</dbReference>
<keyword evidence="2" id="KW-0472">Membrane</keyword>
<name>A0ABT3PYS1_9BACT</name>
<keyword evidence="2" id="KW-1133">Transmembrane helix</keyword>
<dbReference type="RefSeq" id="WP_265789381.1">
    <property type="nucleotide sequence ID" value="NZ_BAABRS010000002.1"/>
</dbReference>
<evidence type="ECO:0000256" key="1">
    <source>
        <dbReference type="ARBA" id="ARBA00006464"/>
    </source>
</evidence>
<dbReference type="PANTHER" id="PTHR30576:SF8">
    <property type="entry name" value="UNDECAPRENYL-PHOSPHATE GALACTOSE PHOSPHOTRANSFERASE"/>
    <property type="match status" value="1"/>
</dbReference>
<evidence type="ECO:0000313" key="5">
    <source>
        <dbReference type="Proteomes" id="UP001207337"/>
    </source>
</evidence>
<keyword evidence="2" id="KW-0812">Transmembrane</keyword>
<comment type="similarity">
    <text evidence="1">Belongs to the bacterial sugar transferase family.</text>
</comment>
<comment type="caution">
    <text evidence="4">The sequence shown here is derived from an EMBL/GenBank/DDBJ whole genome shotgun (WGS) entry which is preliminary data.</text>
</comment>
<organism evidence="4 5">
    <name type="scientific">Fodinibius salicampi</name>
    <dbReference type="NCBI Taxonomy" id="1920655"/>
    <lineage>
        <taxon>Bacteria</taxon>
        <taxon>Pseudomonadati</taxon>
        <taxon>Balneolota</taxon>
        <taxon>Balneolia</taxon>
        <taxon>Balneolales</taxon>
        <taxon>Balneolaceae</taxon>
        <taxon>Fodinibius</taxon>
    </lineage>
</organism>
<reference evidence="4 5" key="1">
    <citation type="submission" date="2021-11" db="EMBL/GenBank/DDBJ databases">
        <title>Aliifidinibius sp. nov., a new bacterium isolated from saline soil.</title>
        <authorList>
            <person name="Galisteo C."/>
            <person name="De La Haba R."/>
            <person name="Sanchez-Porro C."/>
            <person name="Ventosa A."/>
        </authorList>
    </citation>
    <scope>NUCLEOTIDE SEQUENCE [LARGE SCALE GENOMIC DNA]</scope>
    <source>
        <strain evidence="4 5">KACC 190600</strain>
    </source>
</reference>
<protein>
    <submittedName>
        <fullName evidence="4">Sugar transferase</fullName>
    </submittedName>
</protein>
<feature type="domain" description="Bacterial sugar transferase" evidence="3">
    <location>
        <begin position="10"/>
        <end position="184"/>
    </location>
</feature>
<keyword evidence="4" id="KW-0808">Transferase</keyword>
<feature type="transmembrane region" description="Helical" evidence="2">
    <location>
        <begin position="12"/>
        <end position="38"/>
    </location>
</feature>
<accession>A0ABT3PYS1</accession>
<keyword evidence="5" id="KW-1185">Reference proteome</keyword>
<dbReference type="EMBL" id="JAJNDC010000002">
    <property type="protein sequence ID" value="MCW9712992.1"/>
    <property type="molecule type" value="Genomic_DNA"/>
</dbReference>
<evidence type="ECO:0000259" key="3">
    <source>
        <dbReference type="Pfam" id="PF02397"/>
    </source>
</evidence>
<dbReference type="PANTHER" id="PTHR30576">
    <property type="entry name" value="COLANIC BIOSYNTHESIS UDP-GLUCOSE LIPID CARRIER TRANSFERASE"/>
    <property type="match status" value="1"/>
</dbReference>
<dbReference type="Proteomes" id="UP001207337">
    <property type="component" value="Unassembled WGS sequence"/>
</dbReference>
<evidence type="ECO:0000313" key="4">
    <source>
        <dbReference type="EMBL" id="MCW9712992.1"/>
    </source>
</evidence>
<dbReference type="InterPro" id="IPR003362">
    <property type="entry name" value="Bact_transf"/>
</dbReference>
<sequence length="209" mass="23930">MKPNQNDILKRLLDIVTSVAGLIFLSPVYLVLGLVIYFKLGLPIIFKQKRPGLHGEPFIMYKFRSMTNERDDQGNLLDNEERLTPFGKKLRSTSLDELPELVNVLKGDMSLVGPRPLKMEYLPRYSEEQARRHEVRPGVTGWAQVNGRNAVSWEKRFEMDVWYVDHHSLWLDIKIIAKTLNIVLTKQGVSPGGDKVITVPFQGSDNNEQ</sequence>
<gene>
    <name evidence="4" type="ORF">LQ318_08745</name>
</gene>
<dbReference type="Pfam" id="PF02397">
    <property type="entry name" value="Bac_transf"/>
    <property type="match status" value="1"/>
</dbReference>
<evidence type="ECO:0000256" key="2">
    <source>
        <dbReference type="SAM" id="Phobius"/>
    </source>
</evidence>
<proteinExistence type="inferred from homology"/>